<sequence>LLDADLLTFTGTTIKLMCPYKATSSNRVRWDYKKEGVPAVLLAENDFINKITLSPEVYNRLSVYGNHAAGDYNLNINDIRKSDEGEYQCVVSSNEMTIILTVI</sequence>
<protein>
    <recommendedName>
        <fullName evidence="1">Ig-like domain-containing protein</fullName>
    </recommendedName>
</protein>
<organism evidence="2 3">
    <name type="scientific">Mytilus galloprovincialis</name>
    <name type="common">Mediterranean mussel</name>
    <dbReference type="NCBI Taxonomy" id="29158"/>
    <lineage>
        <taxon>Eukaryota</taxon>
        <taxon>Metazoa</taxon>
        <taxon>Spiralia</taxon>
        <taxon>Lophotrochozoa</taxon>
        <taxon>Mollusca</taxon>
        <taxon>Bivalvia</taxon>
        <taxon>Autobranchia</taxon>
        <taxon>Pteriomorphia</taxon>
        <taxon>Mytilida</taxon>
        <taxon>Mytiloidea</taxon>
        <taxon>Mytilidae</taxon>
        <taxon>Mytilinae</taxon>
        <taxon>Mytilus</taxon>
    </lineage>
</organism>
<dbReference type="Gene3D" id="2.60.40.10">
    <property type="entry name" value="Immunoglobulins"/>
    <property type="match status" value="1"/>
</dbReference>
<dbReference type="Pfam" id="PF07686">
    <property type="entry name" value="V-set"/>
    <property type="match status" value="1"/>
</dbReference>
<dbReference type="InterPro" id="IPR003599">
    <property type="entry name" value="Ig_sub"/>
</dbReference>
<gene>
    <name evidence="2" type="ORF">MGAL_10B046005</name>
</gene>
<dbReference type="AlphaFoldDB" id="A0A8B6D292"/>
<reference evidence="2" key="1">
    <citation type="submission" date="2018-11" db="EMBL/GenBank/DDBJ databases">
        <authorList>
            <person name="Alioto T."/>
            <person name="Alioto T."/>
        </authorList>
    </citation>
    <scope>NUCLEOTIDE SEQUENCE</scope>
</reference>
<evidence type="ECO:0000313" key="3">
    <source>
        <dbReference type="Proteomes" id="UP000596742"/>
    </source>
</evidence>
<keyword evidence="3" id="KW-1185">Reference proteome</keyword>
<dbReference type="SMART" id="SM00409">
    <property type="entry name" value="IG"/>
    <property type="match status" value="1"/>
</dbReference>
<dbReference type="InterPro" id="IPR036179">
    <property type="entry name" value="Ig-like_dom_sf"/>
</dbReference>
<dbReference type="Proteomes" id="UP000596742">
    <property type="component" value="Unassembled WGS sequence"/>
</dbReference>
<evidence type="ECO:0000259" key="1">
    <source>
        <dbReference type="PROSITE" id="PS50835"/>
    </source>
</evidence>
<comment type="caution">
    <text evidence="2">The sequence shown here is derived from an EMBL/GenBank/DDBJ whole genome shotgun (WGS) entry which is preliminary data.</text>
</comment>
<proteinExistence type="predicted"/>
<feature type="domain" description="Ig-like" evidence="1">
    <location>
        <begin position="1"/>
        <end position="99"/>
    </location>
</feature>
<feature type="non-terminal residue" evidence="2">
    <location>
        <position position="1"/>
    </location>
</feature>
<dbReference type="PROSITE" id="PS50835">
    <property type="entry name" value="IG_LIKE"/>
    <property type="match status" value="1"/>
</dbReference>
<dbReference type="InterPro" id="IPR013783">
    <property type="entry name" value="Ig-like_fold"/>
</dbReference>
<feature type="non-terminal residue" evidence="2">
    <location>
        <position position="103"/>
    </location>
</feature>
<dbReference type="OrthoDB" id="6140600at2759"/>
<accession>A0A8B6D292</accession>
<dbReference type="SUPFAM" id="SSF48726">
    <property type="entry name" value="Immunoglobulin"/>
    <property type="match status" value="1"/>
</dbReference>
<evidence type="ECO:0000313" key="2">
    <source>
        <dbReference type="EMBL" id="VDI12504.1"/>
    </source>
</evidence>
<dbReference type="EMBL" id="UYJE01002642">
    <property type="protein sequence ID" value="VDI12504.1"/>
    <property type="molecule type" value="Genomic_DNA"/>
</dbReference>
<dbReference type="SMART" id="SM00406">
    <property type="entry name" value="IGv"/>
    <property type="match status" value="1"/>
</dbReference>
<dbReference type="InterPro" id="IPR007110">
    <property type="entry name" value="Ig-like_dom"/>
</dbReference>
<dbReference type="InterPro" id="IPR013106">
    <property type="entry name" value="Ig_V-set"/>
</dbReference>
<name>A0A8B6D292_MYTGA</name>